<dbReference type="SUPFAM" id="SSF48452">
    <property type="entry name" value="TPR-like"/>
    <property type="match status" value="1"/>
</dbReference>
<dbReference type="Gene3D" id="1.20.58.2200">
    <property type="match status" value="1"/>
</dbReference>
<accession>A0A0S4MNV7</accession>
<comment type="subcellular location">
    <subcellularLocation>
        <location evidence="1">Cytoplasm</location>
        <location evidence="1">Cytoskeleton</location>
    </subcellularLocation>
</comment>
<dbReference type="InterPro" id="IPR011990">
    <property type="entry name" value="TPR-like_helical_dom_sf"/>
</dbReference>
<comment type="subunit">
    <text evidence="2">Interacts with microtubules.</text>
</comment>
<evidence type="ECO:0000256" key="3">
    <source>
        <dbReference type="ARBA" id="ARBA00022490"/>
    </source>
</evidence>
<protein>
    <recommendedName>
        <fullName evidence="7">Regulator of microtubule dynamics protein 1</fullName>
    </recommendedName>
    <alternativeName>
        <fullName evidence="8">Protein FAM82B</fullName>
    </alternativeName>
</protein>
<organism evidence="10 11">
    <name type="scientific">Candidatus Thermokryptus mobilis</name>
    <dbReference type="NCBI Taxonomy" id="1643428"/>
    <lineage>
        <taxon>Bacteria</taxon>
        <taxon>Pseudomonadati</taxon>
        <taxon>Candidatus Kryptoniota</taxon>
        <taxon>Candidatus Thermokryptus</taxon>
    </lineage>
</organism>
<dbReference type="InterPro" id="IPR049039">
    <property type="entry name" value="RMD1-3_a_helical_rpt"/>
</dbReference>
<gene>
    <name evidence="10" type="ORF">JGI1_00020</name>
</gene>
<dbReference type="STRING" id="1643428.GCA_001442855_00017"/>
<dbReference type="EMBL" id="FAOO01000001">
    <property type="protein sequence ID" value="CUU00596.1"/>
    <property type="molecule type" value="Genomic_DNA"/>
</dbReference>
<dbReference type="OrthoDB" id="9813878at2"/>
<dbReference type="RefSeq" id="WP_140943848.1">
    <property type="nucleotide sequence ID" value="NZ_FAOO01000001.1"/>
</dbReference>
<keyword evidence="9" id="KW-0732">Signal</keyword>
<evidence type="ECO:0000256" key="9">
    <source>
        <dbReference type="SAM" id="SignalP"/>
    </source>
</evidence>
<sequence>MKRCFIFLLSFLILLLTQTLSQSNEKVKQLIADGDEFSEKKFDNYKALEKYTEAYKIDPQNYDVLWKLSKVYVDIGEHLPANTKEEKKKQLEMYEKAREFAELAIKVNPNGSMGYTRRAIALGRIALFKGVWESIDLVKEVKKDCEKAIQLDPNNSVAYYVLGRTHAKLCERPKFARNLLGLGWASYEEAIKNYEKAISLRPTFIMYRLDAAKAYIEVKNYAKAKEHLMKIPELPTEDEDDPQFRKEAQELLEKIKDK</sequence>
<evidence type="ECO:0000256" key="8">
    <source>
        <dbReference type="ARBA" id="ARBA00041958"/>
    </source>
</evidence>
<reference evidence="11" key="1">
    <citation type="submission" date="2015-11" db="EMBL/GenBank/DDBJ databases">
        <authorList>
            <person name="Varghese N."/>
        </authorList>
    </citation>
    <scope>NUCLEOTIDE SEQUENCE [LARGE SCALE GENOMIC DNA]</scope>
</reference>
<dbReference type="Pfam" id="PF21033">
    <property type="entry name" value="RMD1-3"/>
    <property type="match status" value="1"/>
</dbReference>
<keyword evidence="5" id="KW-0802">TPR repeat</keyword>
<evidence type="ECO:0000256" key="2">
    <source>
        <dbReference type="ARBA" id="ARBA00011375"/>
    </source>
</evidence>
<evidence type="ECO:0000313" key="11">
    <source>
        <dbReference type="Proteomes" id="UP000320623"/>
    </source>
</evidence>
<keyword evidence="4" id="KW-0677">Repeat</keyword>
<evidence type="ECO:0000256" key="4">
    <source>
        <dbReference type="ARBA" id="ARBA00022737"/>
    </source>
</evidence>
<name>A0A0S4MNV7_9BACT</name>
<dbReference type="GO" id="GO:0005876">
    <property type="term" value="C:spindle microtubule"/>
    <property type="evidence" value="ECO:0007669"/>
    <property type="project" value="TreeGrafter"/>
</dbReference>
<dbReference type="PANTHER" id="PTHR16056">
    <property type="entry name" value="REGULATOR OF MICROTUBULE DYNAMICS PROTEIN"/>
    <property type="match status" value="1"/>
</dbReference>
<keyword evidence="11" id="KW-1185">Reference proteome</keyword>
<dbReference type="PANTHER" id="PTHR16056:SF16">
    <property type="entry name" value="REGULATOR OF MICROTUBULE DYNAMICS PROTEIN 1"/>
    <property type="match status" value="1"/>
</dbReference>
<evidence type="ECO:0000256" key="5">
    <source>
        <dbReference type="ARBA" id="ARBA00022803"/>
    </source>
</evidence>
<dbReference type="GO" id="GO:0005737">
    <property type="term" value="C:cytoplasm"/>
    <property type="evidence" value="ECO:0007669"/>
    <property type="project" value="TreeGrafter"/>
</dbReference>
<dbReference type="GO" id="GO:0008017">
    <property type="term" value="F:microtubule binding"/>
    <property type="evidence" value="ECO:0007669"/>
    <property type="project" value="TreeGrafter"/>
</dbReference>
<dbReference type="AlphaFoldDB" id="A0A0S4MNV7"/>
<dbReference type="GO" id="GO:0097431">
    <property type="term" value="C:mitotic spindle pole"/>
    <property type="evidence" value="ECO:0007669"/>
    <property type="project" value="TreeGrafter"/>
</dbReference>
<keyword evidence="6" id="KW-0206">Cytoskeleton</keyword>
<dbReference type="Gene3D" id="1.25.40.10">
    <property type="entry name" value="Tetratricopeptide repeat domain"/>
    <property type="match status" value="2"/>
</dbReference>
<evidence type="ECO:0000313" key="10">
    <source>
        <dbReference type="EMBL" id="CUU00596.1"/>
    </source>
</evidence>
<keyword evidence="3" id="KW-0963">Cytoplasm</keyword>
<dbReference type="InterPro" id="IPR038440">
    <property type="entry name" value="FimV_C_sf"/>
</dbReference>
<dbReference type="Proteomes" id="UP000320623">
    <property type="component" value="Unassembled WGS sequence"/>
</dbReference>
<proteinExistence type="predicted"/>
<evidence type="ECO:0000256" key="1">
    <source>
        <dbReference type="ARBA" id="ARBA00004245"/>
    </source>
</evidence>
<evidence type="ECO:0000256" key="6">
    <source>
        <dbReference type="ARBA" id="ARBA00023212"/>
    </source>
</evidence>
<feature type="chain" id="PRO_5006624476" description="Regulator of microtubule dynamics protein 1" evidence="9">
    <location>
        <begin position="24"/>
        <end position="258"/>
    </location>
</feature>
<evidence type="ECO:0000256" key="7">
    <source>
        <dbReference type="ARBA" id="ARBA00039966"/>
    </source>
</evidence>
<feature type="signal peptide" evidence="9">
    <location>
        <begin position="1"/>
        <end position="23"/>
    </location>
</feature>